<evidence type="ECO:0000313" key="3">
    <source>
        <dbReference type="EMBL" id="OXE51103.1"/>
    </source>
</evidence>
<dbReference type="AlphaFoldDB" id="A0A227KRG8"/>
<evidence type="ECO:0000259" key="2">
    <source>
        <dbReference type="Pfam" id="PF01464"/>
    </source>
</evidence>
<organism evidence="3 4">
    <name type="scientific">Turicimonas muris</name>
    <dbReference type="NCBI Taxonomy" id="1796652"/>
    <lineage>
        <taxon>Bacteria</taxon>
        <taxon>Pseudomonadati</taxon>
        <taxon>Pseudomonadota</taxon>
        <taxon>Betaproteobacteria</taxon>
        <taxon>Burkholderiales</taxon>
        <taxon>Sutterellaceae</taxon>
        <taxon>Turicimonas</taxon>
    </lineage>
</organism>
<dbReference type="InterPro" id="IPR008258">
    <property type="entry name" value="Transglycosylase_SLT_dom_1"/>
</dbReference>
<dbReference type="CDD" id="cd13400">
    <property type="entry name" value="LT_IagB-like"/>
    <property type="match status" value="1"/>
</dbReference>
<sequence>MIPLTHKIASALVGFLICAFQPVFADCFDIHGRNFGVAPDLLRAIAITESSGNPSALAGPKCSQDIGLMQINSQWLSKWNLSKSELLSNACLNIEVGARILKDNLMRFENPWEAVGAYNAGCSRLKGQDCTDARQKYAWRVFKNLQSLDDKTREKLKAIAS</sequence>
<evidence type="ECO:0000256" key="1">
    <source>
        <dbReference type="SAM" id="SignalP"/>
    </source>
</evidence>
<dbReference type="SUPFAM" id="SSF53955">
    <property type="entry name" value="Lysozyme-like"/>
    <property type="match status" value="1"/>
</dbReference>
<dbReference type="InterPro" id="IPR023346">
    <property type="entry name" value="Lysozyme-like_dom_sf"/>
</dbReference>
<comment type="caution">
    <text evidence="3">The sequence shown here is derived from an EMBL/GenBank/DDBJ whole genome shotgun (WGS) entry which is preliminary data.</text>
</comment>
<dbReference type="Gene3D" id="1.10.530.10">
    <property type="match status" value="1"/>
</dbReference>
<reference evidence="4" key="1">
    <citation type="submission" date="2017-05" db="EMBL/GenBank/DDBJ databases">
        <title>Improved OligoMM genomes.</title>
        <authorList>
            <person name="Garzetti D."/>
        </authorList>
    </citation>
    <scope>NUCLEOTIDE SEQUENCE [LARGE SCALE GENOMIC DNA]</scope>
    <source>
        <strain evidence="4">YL45</strain>
    </source>
</reference>
<dbReference type="Proteomes" id="UP000214610">
    <property type="component" value="Unassembled WGS sequence"/>
</dbReference>
<feature type="chain" id="PRO_5011275500" description="Transglycosylase SLT domain-containing protein" evidence="1">
    <location>
        <begin position="26"/>
        <end position="161"/>
    </location>
</feature>
<feature type="domain" description="Transglycosylase SLT" evidence="2">
    <location>
        <begin position="27"/>
        <end position="128"/>
    </location>
</feature>
<proteinExistence type="predicted"/>
<name>A0A227KRG8_9BURK</name>
<dbReference type="RefSeq" id="WP_066591178.1">
    <property type="nucleotide sequence ID" value="NZ_CAQISK010000016.1"/>
</dbReference>
<protein>
    <recommendedName>
        <fullName evidence="2">Transglycosylase SLT domain-containing protein</fullName>
    </recommendedName>
</protein>
<gene>
    <name evidence="3" type="ORF">ADH67_02075</name>
</gene>
<dbReference type="Pfam" id="PF01464">
    <property type="entry name" value="SLT"/>
    <property type="match status" value="1"/>
</dbReference>
<evidence type="ECO:0000313" key="4">
    <source>
        <dbReference type="Proteomes" id="UP000214610"/>
    </source>
</evidence>
<keyword evidence="4" id="KW-1185">Reference proteome</keyword>
<dbReference type="EMBL" id="NHMP01000001">
    <property type="protein sequence ID" value="OXE51103.1"/>
    <property type="molecule type" value="Genomic_DNA"/>
</dbReference>
<keyword evidence="1" id="KW-0732">Signal</keyword>
<feature type="signal peptide" evidence="1">
    <location>
        <begin position="1"/>
        <end position="25"/>
    </location>
</feature>
<accession>A0A227KRG8</accession>